<dbReference type="EMBL" id="CP101740">
    <property type="protein sequence ID" value="UUL82468.1"/>
    <property type="molecule type" value="Genomic_DNA"/>
</dbReference>
<dbReference type="Gene3D" id="3.40.50.2000">
    <property type="entry name" value="Glycogen Phosphorylase B"/>
    <property type="match status" value="1"/>
</dbReference>
<organism evidence="1 2">
    <name type="scientific">Sphingomonas qomolangmaensis</name>
    <dbReference type="NCBI Taxonomy" id="2918765"/>
    <lineage>
        <taxon>Bacteria</taxon>
        <taxon>Pseudomonadati</taxon>
        <taxon>Pseudomonadota</taxon>
        <taxon>Alphaproteobacteria</taxon>
        <taxon>Sphingomonadales</taxon>
        <taxon>Sphingomonadaceae</taxon>
        <taxon>Sphingomonas</taxon>
    </lineage>
</organism>
<name>A0ABY5L675_9SPHN</name>
<dbReference type="RefSeq" id="WP_256506301.1">
    <property type="nucleotide sequence ID" value="NZ_CP101740.1"/>
</dbReference>
<reference evidence="1" key="1">
    <citation type="submission" date="2022-07" db="EMBL/GenBank/DDBJ databases">
        <title>Sphingomonas sp. nov., a novel bacterium isolated from the north slope of the Mount Everest.</title>
        <authorList>
            <person name="Cui X."/>
            <person name="Liu Y."/>
        </authorList>
    </citation>
    <scope>NUCLEOTIDE SEQUENCE</scope>
    <source>
        <strain evidence="1">S5-59</strain>
    </source>
</reference>
<evidence type="ECO:0000313" key="1">
    <source>
        <dbReference type="EMBL" id="UUL82468.1"/>
    </source>
</evidence>
<protein>
    <submittedName>
        <fullName evidence="1">Glycosyltransferase family 4 protein</fullName>
    </submittedName>
</protein>
<evidence type="ECO:0000313" key="2">
    <source>
        <dbReference type="Proteomes" id="UP001058533"/>
    </source>
</evidence>
<dbReference type="SUPFAM" id="SSF53756">
    <property type="entry name" value="UDP-Glycosyltransferase/glycogen phosphorylase"/>
    <property type="match status" value="1"/>
</dbReference>
<accession>A0ABY5L675</accession>
<dbReference type="Proteomes" id="UP001058533">
    <property type="component" value="Chromosome"/>
</dbReference>
<proteinExistence type="predicted"/>
<gene>
    <name evidence="1" type="ORF">NMP03_15065</name>
</gene>
<dbReference type="Pfam" id="PF13692">
    <property type="entry name" value="Glyco_trans_1_4"/>
    <property type="match status" value="1"/>
</dbReference>
<keyword evidence="2" id="KW-1185">Reference proteome</keyword>
<sequence>MRIAGPLLYVTPTDHAVAPGGRAKLSRLHQMQLRDLLGDDFHRFVLPARRSRPAKALLHGHINGIDRDSIAALTDAIERERINRVFLDGSNLGAAAQAIKRRHPGVRIITFCHNVEARFFLGALRARPTPRALAILAANARAEHAAMRSSDTVVCLSERDSRLLQRLYRRGADAIVPMVMEDIPRADTPPRPVAEPYLLFVGGSFYANRDAVRWYADTISPALPIATMVVGHGMDQVAPAPNLTMVGAVDDIAPWYAHALAVVAPVRDGSGMKTKVAEALMFGKQVIGTAEAFSGYDRTVVAANRQCDEPASFRRAIDAICADPPPAFDRAIRLLYERFHAPAVARRGLAAILSA</sequence>